<dbReference type="Gene3D" id="3.30.70.260">
    <property type="match status" value="1"/>
</dbReference>
<evidence type="ECO:0000256" key="3">
    <source>
        <dbReference type="NCBIfam" id="TIGR00021"/>
    </source>
</evidence>
<dbReference type="EC" id="5.3.1.6" evidence="3"/>
<organism evidence="4 5">
    <name type="scientific">Oceanidesulfovibrio indonesiensis</name>
    <dbReference type="NCBI Taxonomy" id="54767"/>
    <lineage>
        <taxon>Bacteria</taxon>
        <taxon>Pseudomonadati</taxon>
        <taxon>Thermodesulfobacteriota</taxon>
        <taxon>Desulfovibrionia</taxon>
        <taxon>Desulfovibrionales</taxon>
        <taxon>Desulfovibrionaceae</taxon>
        <taxon>Oceanidesulfovibrio</taxon>
    </lineage>
</organism>
<dbReference type="Gene3D" id="3.40.50.1360">
    <property type="match status" value="1"/>
</dbReference>
<dbReference type="InterPro" id="IPR004788">
    <property type="entry name" value="Ribose5P_isomerase_type_A"/>
</dbReference>
<reference evidence="4 5" key="1">
    <citation type="submission" date="2018-06" db="EMBL/GenBank/DDBJ databases">
        <title>Complete genome of Desulfovibrio indonesiensis P37SLT.</title>
        <authorList>
            <person name="Crispim J.S."/>
            <person name="Vidigal P.M.P."/>
            <person name="Silva L.C.F."/>
            <person name="Laguardia C.N."/>
            <person name="Araujo L.C."/>
            <person name="Dias R.S."/>
            <person name="Sousa M.P."/>
            <person name="Paula S.O."/>
            <person name="Silva C."/>
        </authorList>
    </citation>
    <scope>NUCLEOTIDE SEQUENCE [LARGE SCALE GENOMIC DNA]</scope>
    <source>
        <strain evidence="4 5">P37SLT</strain>
    </source>
</reference>
<dbReference type="PANTHER" id="PTHR43748">
    <property type="entry name" value="RIBOSE-5-PHOSPHATE ISOMERASE 3, CHLOROPLASTIC-RELATED"/>
    <property type="match status" value="1"/>
</dbReference>
<proteinExistence type="predicted"/>
<accession>A0A7M3MHH3</accession>
<dbReference type="GO" id="GO:0004751">
    <property type="term" value="F:ribose-5-phosphate isomerase activity"/>
    <property type="evidence" value="ECO:0007669"/>
    <property type="project" value="UniProtKB-UniRule"/>
</dbReference>
<protein>
    <recommendedName>
        <fullName evidence="3">Ribose 5-phosphate isomerase A</fullName>
        <ecNumber evidence="3">5.3.1.6</ecNumber>
    </recommendedName>
</protein>
<dbReference type="NCBIfam" id="NF001924">
    <property type="entry name" value="PRK00702.1"/>
    <property type="match status" value="1"/>
</dbReference>
<dbReference type="SUPFAM" id="SSF100950">
    <property type="entry name" value="NagB/RpiA/CoA transferase-like"/>
    <property type="match status" value="1"/>
</dbReference>
<dbReference type="OrthoDB" id="5870696at2"/>
<dbReference type="GO" id="GO:0009052">
    <property type="term" value="P:pentose-phosphate shunt, non-oxidative branch"/>
    <property type="evidence" value="ECO:0007669"/>
    <property type="project" value="InterPro"/>
</dbReference>
<evidence type="ECO:0000313" key="4">
    <source>
        <dbReference type="EMBL" id="TVM18946.1"/>
    </source>
</evidence>
<sequence length="231" mass="24827">MSDEVERYKYEAAMAAVEAVRPGMVVGLGHGSTAIHALREIARRLKHGELHGVQGLPCSDHVAWQAHALGIPLTTFERTAAADLTIDGADELTEFCDAIKGGGGALLTEKIVHQNSRRIILVADHTKLSARLGGRCALPVEVAIFGWQAQRRFMEALGAEAVLRTEDSGEPFVTEQGHYILDCRFESMGDIAALSKKLDGRAGVMEHGLFLGLAHEARVAGPEGVRTLSRG</sequence>
<dbReference type="Proteomes" id="UP000448292">
    <property type="component" value="Unassembled WGS sequence"/>
</dbReference>
<dbReference type="PANTHER" id="PTHR43748:SF3">
    <property type="entry name" value="RIBOSE-5-PHOSPHATE ISOMERASE 3, CHLOROPLASTIC-RELATED"/>
    <property type="match status" value="1"/>
</dbReference>
<evidence type="ECO:0000256" key="2">
    <source>
        <dbReference type="ARBA" id="ARBA00023235"/>
    </source>
</evidence>
<dbReference type="InterPro" id="IPR050262">
    <property type="entry name" value="Ribose-5P_isomerase"/>
</dbReference>
<dbReference type="SUPFAM" id="SSF75445">
    <property type="entry name" value="D-ribose-5-phosphate isomerase (RpiA), lid domain"/>
    <property type="match status" value="1"/>
</dbReference>
<keyword evidence="2 4" id="KW-0413">Isomerase</keyword>
<dbReference type="EMBL" id="QMIE01000003">
    <property type="protein sequence ID" value="TVM18946.1"/>
    <property type="molecule type" value="Genomic_DNA"/>
</dbReference>
<evidence type="ECO:0000256" key="1">
    <source>
        <dbReference type="ARBA" id="ARBA00004921"/>
    </source>
</evidence>
<dbReference type="NCBIfam" id="TIGR00021">
    <property type="entry name" value="rpiA"/>
    <property type="match status" value="1"/>
</dbReference>
<dbReference type="Pfam" id="PF06026">
    <property type="entry name" value="Rib_5-P_isom_A"/>
    <property type="match status" value="1"/>
</dbReference>
<gene>
    <name evidence="4" type="ORF">DPQ33_04515</name>
</gene>
<dbReference type="InterPro" id="IPR037171">
    <property type="entry name" value="NagB/RpiA_transferase-like"/>
</dbReference>
<keyword evidence="5" id="KW-1185">Reference proteome</keyword>
<dbReference type="RefSeq" id="WP_144301995.1">
    <property type="nucleotide sequence ID" value="NZ_QMIE01000003.1"/>
</dbReference>
<dbReference type="CDD" id="cd01398">
    <property type="entry name" value="RPI_A"/>
    <property type="match status" value="1"/>
</dbReference>
<comment type="caution">
    <text evidence="4">The sequence shown here is derived from an EMBL/GenBank/DDBJ whole genome shotgun (WGS) entry which is preliminary data.</text>
</comment>
<evidence type="ECO:0000313" key="5">
    <source>
        <dbReference type="Proteomes" id="UP000448292"/>
    </source>
</evidence>
<name>A0A7M3MHH3_9BACT</name>
<dbReference type="AlphaFoldDB" id="A0A7M3MHH3"/>
<comment type="pathway">
    <text evidence="1">Carbohydrate degradation.</text>
</comment>